<sequence length="55" mass="6030">MDRQTDKAIVDAVLQIRDRFGVYGLRDMIALAERELAAAEAALREFGSPEQAPPG</sequence>
<organism evidence="1 2">
    <name type="scientific">Thermomonospora cellulosilytica</name>
    <dbReference type="NCBI Taxonomy" id="1411118"/>
    <lineage>
        <taxon>Bacteria</taxon>
        <taxon>Bacillati</taxon>
        <taxon>Actinomycetota</taxon>
        <taxon>Actinomycetes</taxon>
        <taxon>Streptosporangiales</taxon>
        <taxon>Thermomonosporaceae</taxon>
        <taxon>Thermomonospora</taxon>
    </lineage>
</organism>
<keyword evidence="2" id="KW-1185">Reference proteome</keyword>
<dbReference type="RefSeq" id="WP_157996079.1">
    <property type="nucleotide sequence ID" value="NZ_JACJII010000001.1"/>
</dbReference>
<name>A0A7W3R9F3_9ACTN</name>
<gene>
    <name evidence="1" type="ORF">HNR21_003608</name>
</gene>
<dbReference type="AlphaFoldDB" id="A0A7W3R9F3"/>
<protein>
    <submittedName>
        <fullName evidence="1">Uncharacterized protein</fullName>
    </submittedName>
</protein>
<evidence type="ECO:0000313" key="1">
    <source>
        <dbReference type="EMBL" id="MBA9004726.1"/>
    </source>
</evidence>
<reference evidence="1 2" key="1">
    <citation type="submission" date="2020-08" db="EMBL/GenBank/DDBJ databases">
        <title>Sequencing the genomes of 1000 actinobacteria strains.</title>
        <authorList>
            <person name="Klenk H.-P."/>
        </authorList>
    </citation>
    <scope>NUCLEOTIDE SEQUENCE [LARGE SCALE GENOMIC DNA]</scope>
    <source>
        <strain evidence="1 2">DSM 45823</strain>
    </source>
</reference>
<evidence type="ECO:0000313" key="2">
    <source>
        <dbReference type="Proteomes" id="UP000539313"/>
    </source>
</evidence>
<dbReference type="EMBL" id="JACJII010000001">
    <property type="protein sequence ID" value="MBA9004726.1"/>
    <property type="molecule type" value="Genomic_DNA"/>
</dbReference>
<dbReference type="Proteomes" id="UP000539313">
    <property type="component" value="Unassembled WGS sequence"/>
</dbReference>
<comment type="caution">
    <text evidence="1">The sequence shown here is derived from an EMBL/GenBank/DDBJ whole genome shotgun (WGS) entry which is preliminary data.</text>
</comment>
<proteinExistence type="predicted"/>
<accession>A0A7W3R9F3</accession>